<dbReference type="InterPro" id="IPR013483">
    <property type="entry name" value="MoaA"/>
</dbReference>
<dbReference type="SUPFAM" id="SSF102114">
    <property type="entry name" value="Radical SAM enzymes"/>
    <property type="match status" value="1"/>
</dbReference>
<proteinExistence type="inferred from homology"/>
<dbReference type="SFLD" id="SFLDG01067">
    <property type="entry name" value="SPASM/twitch_domain_containing"/>
    <property type="match status" value="1"/>
</dbReference>
<feature type="binding site" evidence="12">
    <location>
        <position position="303"/>
    </location>
    <ligand>
        <name>[4Fe-4S] cluster</name>
        <dbReference type="ChEBI" id="CHEBI:49883"/>
        <label>2</label>
        <note>4Fe-4S-substrate</note>
    </ligand>
</feature>
<comment type="caution">
    <text evidence="15">The sequence shown here is derived from an EMBL/GenBank/DDBJ whole genome shotgun (WGS) entry which is preliminary data.</text>
</comment>
<dbReference type="Pfam" id="PF06463">
    <property type="entry name" value="Mob_synth_C"/>
    <property type="match status" value="1"/>
</dbReference>
<evidence type="ECO:0000256" key="3">
    <source>
        <dbReference type="ARBA" id="ARBA00022691"/>
    </source>
</evidence>
<keyword evidence="10 12" id="KW-0456">Lyase</keyword>
<feature type="binding site" evidence="12">
    <location>
        <position position="317"/>
    </location>
    <ligand>
        <name>[4Fe-4S] cluster</name>
        <dbReference type="ChEBI" id="CHEBI:49883"/>
        <label>2</label>
        <note>4Fe-4S-substrate</note>
    </ligand>
</feature>
<dbReference type="SMART" id="SM00729">
    <property type="entry name" value="Elp3"/>
    <property type="match status" value="1"/>
</dbReference>
<sequence>MKNSSSHSTVIPISRIGRTPPAVAVPDIAVPATGLLHDRLGRPLTDLRISVTDRCNFRCSYCMPKDVFDKDYKYLPHSALLSFEEMTRLARLFAAHGVRKIRLTGGEPLLRKNIEALIEQLAEIRTPDGAPLELTLTTNGSLLARKAAALKAAGLQRVTVSLDSLDDAVFRHMNDVDFPVADVLAGIDAARAAGLGPIKVNMVVKRGTNEQEILPMARYFREHHGGSVVLRFIEYMDVGATNGWRMDEVLPSADVIARIAGEFPLVPLEATTPGETAQRWAYADGGGEVGVISSVTQAFCHDCSRARLSTEGKLYLCLFASAGHDLRPLLRGTASDDDISSAIGHIWQGRADRYSELRALRGPDSTDHGDATDKAPRRVEMSYIGG</sequence>
<keyword evidence="4 12" id="KW-0479">Metal-binding</keyword>
<feature type="binding site" evidence="12">
    <location>
        <position position="55"/>
    </location>
    <ligand>
        <name>[4Fe-4S] cluster</name>
        <dbReference type="ChEBI" id="CHEBI:49883"/>
        <label>1</label>
        <note>4Fe-4S-S-AdoMet</note>
    </ligand>
</feature>
<dbReference type="PANTHER" id="PTHR22960:SF0">
    <property type="entry name" value="MOLYBDENUM COFACTOR BIOSYNTHESIS PROTEIN 1"/>
    <property type="match status" value="1"/>
</dbReference>
<feature type="compositionally biased region" description="Basic and acidic residues" evidence="13">
    <location>
        <begin position="360"/>
        <end position="380"/>
    </location>
</feature>
<feature type="binding site" evidence="12">
    <location>
        <begin position="305"/>
        <end position="307"/>
    </location>
    <ligand>
        <name>GTP</name>
        <dbReference type="ChEBI" id="CHEBI:37565"/>
    </ligand>
</feature>
<dbReference type="InterPro" id="IPR000385">
    <property type="entry name" value="MoaA_NifB_PqqE_Fe-S-bd_CS"/>
</dbReference>
<feature type="binding site" evidence="12">
    <location>
        <position position="59"/>
    </location>
    <ligand>
        <name>[4Fe-4S] cluster</name>
        <dbReference type="ChEBI" id="CHEBI:49883"/>
        <label>1</label>
        <note>4Fe-4S-S-AdoMet</note>
    </ligand>
</feature>
<feature type="binding site" evidence="12">
    <location>
        <position position="102"/>
    </location>
    <ligand>
        <name>GTP</name>
        <dbReference type="ChEBI" id="CHEBI:37565"/>
    </ligand>
</feature>
<dbReference type="NCBIfam" id="TIGR02666">
    <property type="entry name" value="moaA"/>
    <property type="match status" value="1"/>
</dbReference>
<evidence type="ECO:0000313" key="16">
    <source>
        <dbReference type="Proteomes" id="UP001242045"/>
    </source>
</evidence>
<keyword evidence="7 12" id="KW-0411">Iron-sulfur</keyword>
<dbReference type="GO" id="GO:0061798">
    <property type="term" value="F:GTP 3',8'-cyclase activity"/>
    <property type="evidence" value="ECO:0007669"/>
    <property type="project" value="UniProtKB-UniRule"/>
</dbReference>
<dbReference type="InterPro" id="IPR058240">
    <property type="entry name" value="rSAM_sf"/>
</dbReference>
<evidence type="ECO:0000259" key="14">
    <source>
        <dbReference type="PROSITE" id="PS51918"/>
    </source>
</evidence>
<dbReference type="Proteomes" id="UP001242045">
    <property type="component" value="Unassembled WGS sequence"/>
</dbReference>
<dbReference type="GO" id="GO:0051539">
    <property type="term" value="F:4 iron, 4 sulfur cluster binding"/>
    <property type="evidence" value="ECO:0007669"/>
    <property type="project" value="UniProtKB-UniRule"/>
</dbReference>
<protein>
    <recommendedName>
        <fullName evidence="1 12">GTP 3',8-cyclase</fullName>
        <ecNumber evidence="1 12">4.1.99.22</ecNumber>
    </recommendedName>
    <alternativeName>
        <fullName evidence="12">Molybdenum cofactor biosynthesis protein A</fullName>
    </alternativeName>
</protein>
<dbReference type="HAMAP" id="MF_01225_B">
    <property type="entry name" value="MoaA_B"/>
    <property type="match status" value="1"/>
</dbReference>
<feature type="region of interest" description="Disordered" evidence="13">
    <location>
        <begin position="360"/>
        <end position="386"/>
    </location>
</feature>
<dbReference type="InterPro" id="IPR010505">
    <property type="entry name" value="MoaA_twitch"/>
</dbReference>
<dbReference type="Gene3D" id="3.20.20.70">
    <property type="entry name" value="Aldolase class I"/>
    <property type="match status" value="1"/>
</dbReference>
<keyword evidence="2 12" id="KW-0004">4Fe-4S</keyword>
<evidence type="ECO:0000256" key="13">
    <source>
        <dbReference type="SAM" id="MobiDB-lite"/>
    </source>
</evidence>
<dbReference type="AlphaFoldDB" id="A0AAW8CLW6"/>
<evidence type="ECO:0000256" key="2">
    <source>
        <dbReference type="ARBA" id="ARBA00022485"/>
    </source>
</evidence>
<feature type="domain" description="Radical SAM core" evidence="14">
    <location>
        <begin position="39"/>
        <end position="273"/>
    </location>
</feature>
<dbReference type="CDD" id="cd21117">
    <property type="entry name" value="Twitch_MoaA"/>
    <property type="match status" value="1"/>
</dbReference>
<evidence type="ECO:0000256" key="4">
    <source>
        <dbReference type="ARBA" id="ARBA00022723"/>
    </source>
</evidence>
<accession>A0AAW8CLW6</accession>
<dbReference type="InterPro" id="IPR013785">
    <property type="entry name" value="Aldolase_TIM"/>
</dbReference>
<evidence type="ECO:0000256" key="1">
    <source>
        <dbReference type="ARBA" id="ARBA00012167"/>
    </source>
</evidence>
<dbReference type="InterPro" id="IPR006638">
    <property type="entry name" value="Elp3/MiaA/NifB-like_rSAM"/>
</dbReference>
<comment type="catalytic activity">
    <reaction evidence="11 12">
        <text>GTP + AH2 + S-adenosyl-L-methionine = (8S)-3',8-cyclo-7,8-dihydroguanosine 5'-triphosphate + 5'-deoxyadenosine + L-methionine + A + H(+)</text>
        <dbReference type="Rhea" id="RHEA:49576"/>
        <dbReference type="ChEBI" id="CHEBI:13193"/>
        <dbReference type="ChEBI" id="CHEBI:15378"/>
        <dbReference type="ChEBI" id="CHEBI:17319"/>
        <dbReference type="ChEBI" id="CHEBI:17499"/>
        <dbReference type="ChEBI" id="CHEBI:37565"/>
        <dbReference type="ChEBI" id="CHEBI:57844"/>
        <dbReference type="ChEBI" id="CHEBI:59789"/>
        <dbReference type="ChEBI" id="CHEBI:131766"/>
        <dbReference type="EC" id="4.1.99.22"/>
    </reaction>
</comment>
<comment type="pathway">
    <text evidence="12">Cofactor biosynthesis; molybdopterin biosynthesis.</text>
</comment>
<keyword evidence="3 12" id="KW-0949">S-adenosyl-L-methionine</keyword>
<dbReference type="GO" id="GO:1904047">
    <property type="term" value="F:S-adenosyl-L-methionine binding"/>
    <property type="evidence" value="ECO:0007669"/>
    <property type="project" value="UniProtKB-UniRule"/>
</dbReference>
<comment type="function">
    <text evidence="12">Catalyzes the cyclization of GTP to (8S)-3',8-cyclo-7,8-dihydroguanosine 5'-triphosphate.</text>
</comment>
<feature type="binding site" evidence="12">
    <location>
        <position position="106"/>
    </location>
    <ligand>
        <name>S-adenosyl-L-methionine</name>
        <dbReference type="ChEBI" id="CHEBI:59789"/>
    </ligand>
</feature>
<dbReference type="EC" id="4.1.99.22" evidence="1 12"/>
<dbReference type="GO" id="GO:0046872">
    <property type="term" value="F:metal ion binding"/>
    <property type="evidence" value="ECO:0007669"/>
    <property type="project" value="UniProtKB-KW"/>
</dbReference>
<evidence type="ECO:0000313" key="15">
    <source>
        <dbReference type="EMBL" id="MDP9891354.1"/>
    </source>
</evidence>
<feature type="binding site" evidence="12">
    <location>
        <position position="300"/>
    </location>
    <ligand>
        <name>[4Fe-4S] cluster</name>
        <dbReference type="ChEBI" id="CHEBI:49883"/>
        <label>2</label>
        <note>4Fe-4S-substrate</note>
    </ligand>
</feature>
<dbReference type="GO" id="GO:0005525">
    <property type="term" value="F:GTP binding"/>
    <property type="evidence" value="ECO:0007669"/>
    <property type="project" value="UniProtKB-UniRule"/>
</dbReference>
<feature type="binding site" evidence="12">
    <location>
        <position position="199"/>
    </location>
    <ligand>
        <name>GTP</name>
        <dbReference type="ChEBI" id="CHEBI:37565"/>
    </ligand>
</feature>
<dbReference type="GO" id="GO:0006777">
    <property type="term" value="P:Mo-molybdopterin cofactor biosynthetic process"/>
    <property type="evidence" value="ECO:0007669"/>
    <property type="project" value="UniProtKB-UniRule"/>
</dbReference>
<dbReference type="GO" id="GO:0061799">
    <property type="term" value="F:cyclic pyranopterin monophosphate synthase activity"/>
    <property type="evidence" value="ECO:0007669"/>
    <property type="project" value="TreeGrafter"/>
</dbReference>
<evidence type="ECO:0000256" key="8">
    <source>
        <dbReference type="ARBA" id="ARBA00023134"/>
    </source>
</evidence>
<dbReference type="CDD" id="cd01335">
    <property type="entry name" value="Radical_SAM"/>
    <property type="match status" value="1"/>
</dbReference>
<dbReference type="PROSITE" id="PS01305">
    <property type="entry name" value="MOAA_NIFB_PQQE"/>
    <property type="match status" value="1"/>
</dbReference>
<organism evidence="15 16">
    <name type="scientific">Variovorax boronicumulans</name>
    <dbReference type="NCBI Taxonomy" id="436515"/>
    <lineage>
        <taxon>Bacteria</taxon>
        <taxon>Pseudomonadati</taxon>
        <taxon>Pseudomonadota</taxon>
        <taxon>Betaproteobacteria</taxon>
        <taxon>Burkholderiales</taxon>
        <taxon>Comamonadaceae</taxon>
        <taxon>Variovorax</taxon>
    </lineage>
</organism>
<evidence type="ECO:0000256" key="5">
    <source>
        <dbReference type="ARBA" id="ARBA00022741"/>
    </source>
</evidence>
<feature type="binding site" evidence="12">
    <location>
        <position position="161"/>
    </location>
    <ligand>
        <name>S-adenosyl-L-methionine</name>
        <dbReference type="ChEBI" id="CHEBI:59789"/>
    </ligand>
</feature>
<dbReference type="InterPro" id="IPR050105">
    <property type="entry name" value="MoCo_biosynth_MoaA/MoaC"/>
</dbReference>
<comment type="subunit">
    <text evidence="12">Monomer and homodimer.</text>
</comment>
<comment type="cofactor">
    <cofactor evidence="12">
        <name>[4Fe-4S] cluster</name>
        <dbReference type="ChEBI" id="CHEBI:49883"/>
    </cofactor>
    <text evidence="12">Binds 2 [4Fe-4S] clusters. Binds 1 [4Fe-4S] cluster coordinated with 3 cysteines and an exchangeable S-adenosyl-L-methionine and 1 [4Fe-4S] cluster coordinated with 3 cysteines and the GTP-derived substrate.</text>
</comment>
<comment type="similarity">
    <text evidence="12">Belongs to the radical SAM superfamily. MoaA family.</text>
</comment>
<dbReference type="Pfam" id="PF04055">
    <property type="entry name" value="Radical_SAM"/>
    <property type="match status" value="1"/>
</dbReference>
<name>A0AAW8CLW6_9BURK</name>
<dbReference type="InterPro" id="IPR040064">
    <property type="entry name" value="MoaA-like"/>
</dbReference>
<evidence type="ECO:0000256" key="11">
    <source>
        <dbReference type="ARBA" id="ARBA00048697"/>
    </source>
</evidence>
<dbReference type="PROSITE" id="PS51918">
    <property type="entry name" value="RADICAL_SAM"/>
    <property type="match status" value="1"/>
</dbReference>
<dbReference type="PANTHER" id="PTHR22960">
    <property type="entry name" value="MOLYBDOPTERIN COFACTOR SYNTHESIS PROTEIN A"/>
    <property type="match status" value="1"/>
</dbReference>
<feature type="binding site" evidence="12">
    <location>
        <position position="48"/>
    </location>
    <ligand>
        <name>GTP</name>
        <dbReference type="ChEBI" id="CHEBI:37565"/>
    </ligand>
</feature>
<dbReference type="SFLD" id="SFLDG01386">
    <property type="entry name" value="main_SPASM_domain-containing"/>
    <property type="match status" value="1"/>
</dbReference>
<gene>
    <name evidence="12" type="primary">moaA</name>
    <name evidence="15" type="ORF">J2W31_000450</name>
</gene>
<reference evidence="15" key="1">
    <citation type="submission" date="2023-07" db="EMBL/GenBank/DDBJ databases">
        <title>Sorghum-associated microbial communities from plants grown in Nebraska, USA.</title>
        <authorList>
            <person name="Schachtman D."/>
        </authorList>
    </citation>
    <scope>NUCLEOTIDE SEQUENCE</scope>
    <source>
        <strain evidence="15">DS3754</strain>
    </source>
</reference>
<dbReference type="EMBL" id="JAUSRD010000001">
    <property type="protein sequence ID" value="MDP9891354.1"/>
    <property type="molecule type" value="Genomic_DNA"/>
</dbReference>
<dbReference type="RefSeq" id="WP_307505484.1">
    <property type="nucleotide sequence ID" value="NZ_JAUSRD010000001.1"/>
</dbReference>
<dbReference type="SFLD" id="SFLDS00029">
    <property type="entry name" value="Radical_SAM"/>
    <property type="match status" value="1"/>
</dbReference>
<keyword evidence="5 12" id="KW-0547">Nucleotide-binding</keyword>
<evidence type="ECO:0000256" key="10">
    <source>
        <dbReference type="ARBA" id="ARBA00023239"/>
    </source>
</evidence>
<evidence type="ECO:0000256" key="6">
    <source>
        <dbReference type="ARBA" id="ARBA00023004"/>
    </source>
</evidence>
<dbReference type="SFLD" id="SFLDG01383">
    <property type="entry name" value="cyclic_pyranopterin_phosphate"/>
    <property type="match status" value="1"/>
</dbReference>
<evidence type="ECO:0000256" key="9">
    <source>
        <dbReference type="ARBA" id="ARBA00023150"/>
    </source>
</evidence>
<feature type="binding site" evidence="12">
    <location>
        <position position="61"/>
    </location>
    <ligand>
        <name>S-adenosyl-L-methionine</name>
        <dbReference type="ChEBI" id="CHEBI:59789"/>
    </ligand>
</feature>
<keyword evidence="6 12" id="KW-0408">Iron</keyword>
<feature type="binding site" evidence="12">
    <location>
        <position position="236"/>
    </location>
    <ligand>
        <name>S-adenosyl-L-methionine</name>
        <dbReference type="ChEBI" id="CHEBI:59789"/>
    </ligand>
</feature>
<evidence type="ECO:0000256" key="12">
    <source>
        <dbReference type="HAMAP-Rule" id="MF_01225"/>
    </source>
</evidence>
<evidence type="ECO:0000256" key="7">
    <source>
        <dbReference type="ARBA" id="ARBA00023014"/>
    </source>
</evidence>
<feature type="binding site" evidence="12">
    <location>
        <position position="62"/>
    </location>
    <ligand>
        <name>[4Fe-4S] cluster</name>
        <dbReference type="ChEBI" id="CHEBI:49883"/>
        <label>1</label>
        <note>4Fe-4S-S-AdoMet</note>
    </ligand>
</feature>
<keyword evidence="8 12" id="KW-0342">GTP-binding</keyword>
<keyword evidence="9 12" id="KW-0501">Molybdenum cofactor biosynthesis</keyword>
<dbReference type="InterPro" id="IPR007197">
    <property type="entry name" value="rSAM"/>
</dbReference>
<feature type="binding site" evidence="12">
    <location>
        <position position="137"/>
    </location>
    <ligand>
        <name>GTP</name>
        <dbReference type="ChEBI" id="CHEBI:37565"/>
    </ligand>
</feature>